<dbReference type="Proteomes" id="UP000639973">
    <property type="component" value="Unassembled WGS sequence"/>
</dbReference>
<sequence>MRGAPPPDELELLLDVVPGLSGVPFVGREQELGLLTRLGARKVPWVSGLGVPFLPLLTTPGRLPPPQGVVRACS</sequence>
<dbReference type="RefSeq" id="WP_188969884.1">
    <property type="nucleotide sequence ID" value="NZ_BMOL01000004.1"/>
</dbReference>
<accession>A0ABQ2G4E9</accession>
<name>A0ABQ2G4E9_9DEIO</name>
<reference evidence="2" key="1">
    <citation type="journal article" date="2019" name="Int. J. Syst. Evol. Microbiol.">
        <title>The Global Catalogue of Microorganisms (GCM) 10K type strain sequencing project: providing services to taxonomists for standard genome sequencing and annotation.</title>
        <authorList>
            <consortium name="The Broad Institute Genomics Platform"/>
            <consortium name="The Broad Institute Genome Sequencing Center for Infectious Disease"/>
            <person name="Wu L."/>
            <person name="Ma J."/>
        </authorList>
    </citation>
    <scope>NUCLEOTIDE SEQUENCE [LARGE SCALE GENOMIC DNA]</scope>
    <source>
        <strain evidence="2">JCM 15442</strain>
    </source>
</reference>
<proteinExistence type="predicted"/>
<protein>
    <submittedName>
        <fullName evidence="1">Uncharacterized protein</fullName>
    </submittedName>
</protein>
<keyword evidence="2" id="KW-1185">Reference proteome</keyword>
<gene>
    <name evidence="1" type="ORF">GCM10010840_11320</name>
</gene>
<comment type="caution">
    <text evidence="1">The sequence shown here is derived from an EMBL/GenBank/DDBJ whole genome shotgun (WGS) entry which is preliminary data.</text>
</comment>
<evidence type="ECO:0000313" key="2">
    <source>
        <dbReference type="Proteomes" id="UP000639973"/>
    </source>
</evidence>
<dbReference type="EMBL" id="BMOL01000004">
    <property type="protein sequence ID" value="GGL74982.1"/>
    <property type="molecule type" value="Genomic_DNA"/>
</dbReference>
<evidence type="ECO:0000313" key="1">
    <source>
        <dbReference type="EMBL" id="GGL74982.1"/>
    </source>
</evidence>
<organism evidence="1 2">
    <name type="scientific">Deinococcus aerolatus</name>
    <dbReference type="NCBI Taxonomy" id="522487"/>
    <lineage>
        <taxon>Bacteria</taxon>
        <taxon>Thermotogati</taxon>
        <taxon>Deinococcota</taxon>
        <taxon>Deinococci</taxon>
        <taxon>Deinococcales</taxon>
        <taxon>Deinococcaceae</taxon>
        <taxon>Deinococcus</taxon>
    </lineage>
</organism>